<dbReference type="InterPro" id="IPR015590">
    <property type="entry name" value="Aldehyde_DH_dom"/>
</dbReference>
<organism evidence="5 6">
    <name type="scientific">Paracidovorax anthurii</name>
    <dbReference type="NCBI Taxonomy" id="78229"/>
    <lineage>
        <taxon>Bacteria</taxon>
        <taxon>Pseudomonadati</taxon>
        <taxon>Pseudomonadota</taxon>
        <taxon>Betaproteobacteria</taxon>
        <taxon>Burkholderiales</taxon>
        <taxon>Comamonadaceae</taxon>
        <taxon>Paracidovorax</taxon>
    </lineage>
</organism>
<reference evidence="5 6" key="1">
    <citation type="submission" date="2018-06" db="EMBL/GenBank/DDBJ databases">
        <title>Genomic Encyclopedia of Archaeal and Bacterial Type Strains, Phase II (KMG-II): from individual species to whole genera.</title>
        <authorList>
            <person name="Goeker M."/>
        </authorList>
    </citation>
    <scope>NUCLEOTIDE SEQUENCE [LARGE SCALE GENOMIC DNA]</scope>
    <source>
        <strain evidence="5 6">CFPB 3232</strain>
    </source>
</reference>
<dbReference type="SUPFAM" id="SSF53720">
    <property type="entry name" value="ALDH-like"/>
    <property type="match status" value="1"/>
</dbReference>
<feature type="domain" description="Aldehyde dehydrogenase" evidence="4">
    <location>
        <begin position="29"/>
        <end position="485"/>
    </location>
</feature>
<dbReference type="Gene3D" id="3.40.605.10">
    <property type="entry name" value="Aldehyde Dehydrogenase, Chain A, domain 1"/>
    <property type="match status" value="1"/>
</dbReference>
<dbReference type="Proteomes" id="UP000248856">
    <property type="component" value="Unassembled WGS sequence"/>
</dbReference>
<evidence type="ECO:0000256" key="3">
    <source>
        <dbReference type="ARBA" id="ARBA00023027"/>
    </source>
</evidence>
<proteinExistence type="predicted"/>
<comment type="caution">
    <text evidence="5">The sequence shown here is derived from an EMBL/GenBank/DDBJ whole genome shotgun (WGS) entry which is preliminary data.</text>
</comment>
<dbReference type="EC" id="1.2.1.27" evidence="1"/>
<dbReference type="NCBIfam" id="TIGR01722">
    <property type="entry name" value="MMSDH"/>
    <property type="match status" value="1"/>
</dbReference>
<dbReference type="GO" id="GO:0006574">
    <property type="term" value="P:L-valine catabolic process"/>
    <property type="evidence" value="ECO:0007669"/>
    <property type="project" value="TreeGrafter"/>
</dbReference>
<evidence type="ECO:0000256" key="1">
    <source>
        <dbReference type="ARBA" id="ARBA00013048"/>
    </source>
</evidence>
<evidence type="ECO:0000259" key="4">
    <source>
        <dbReference type="Pfam" id="PF00171"/>
    </source>
</evidence>
<keyword evidence="2" id="KW-0560">Oxidoreductase</keyword>
<dbReference type="PANTHER" id="PTHR43866">
    <property type="entry name" value="MALONATE-SEMIALDEHYDE DEHYDROGENASE"/>
    <property type="match status" value="1"/>
</dbReference>
<evidence type="ECO:0000313" key="6">
    <source>
        <dbReference type="Proteomes" id="UP000248856"/>
    </source>
</evidence>
<dbReference type="GO" id="GO:0006210">
    <property type="term" value="P:thymine catabolic process"/>
    <property type="evidence" value="ECO:0007669"/>
    <property type="project" value="TreeGrafter"/>
</dbReference>
<sequence length="561" mass="60681">MPLPESFTAADDVVHFIQGDRRLGDGARYQDVYNPATGAVARRVALASVDVVDEAVASAQAAFPGWSGTSPIRRARIMFKFLELMQHHRDRLAAMITAEHGKVFADAQAEVDRGIDIVEFACGIPQLLKGDFTEQVSTGIGNWTVWQPLGVVAGITPCNFPCMVPSWMFSVALMAGNTFVLRPSERDPSAPLFMAGLLKEAGLPDGVFNVVQGDKVAIDRLLEHPDVAALSFVGSKPMARYIDERGAHFGKRVQALGAARSPLVVMPDADLEQAVDALIGVAYGSAGERSMAISVAIMVGDVADRIVPMLAVRVKSLQVRNGMEPGAEMGPIVTRQVLERIEACIDVGVEEGARLIVDGRGLAVEGHGAGFFMGGTLFDHVTPDMRIYREERFGPVLACVRVADVREALALVNGHGFGNGVACFTRDGNAAREFSRRVRVGMVGINVPIPAPMVWLGFDGWAKSLFGDMHACGKEAVRFYTRQQSIMQCWPASTSQGRSSRCLRPGEWHRACGKGPLRWPDAHAVCEMGLGRSWPAPCDHRHVVATRVRSRHRAGSEPAQP</sequence>
<dbReference type="InterPro" id="IPR010061">
    <property type="entry name" value="MeMal-semiAld_DH"/>
</dbReference>
<keyword evidence="3" id="KW-0520">NAD</keyword>
<dbReference type="Pfam" id="PF00171">
    <property type="entry name" value="Aldedh"/>
    <property type="match status" value="1"/>
</dbReference>
<dbReference type="InterPro" id="IPR016162">
    <property type="entry name" value="Ald_DH_N"/>
</dbReference>
<accession>A0A328Z2K5</accession>
<evidence type="ECO:0000313" key="5">
    <source>
        <dbReference type="EMBL" id="RAR76476.1"/>
    </source>
</evidence>
<dbReference type="GO" id="GO:0004491">
    <property type="term" value="F:methylmalonate-semialdehyde dehydrogenase (acylating, NAD) activity"/>
    <property type="evidence" value="ECO:0007669"/>
    <property type="project" value="UniProtKB-EC"/>
</dbReference>
<evidence type="ECO:0000256" key="2">
    <source>
        <dbReference type="ARBA" id="ARBA00023002"/>
    </source>
</evidence>
<keyword evidence="6" id="KW-1185">Reference proteome</keyword>
<dbReference type="FunFam" id="3.40.605.10:FF:000003">
    <property type="entry name" value="Methylmalonate-semialdehyde dehydrogenase [acylating]"/>
    <property type="match status" value="1"/>
</dbReference>
<dbReference type="InterPro" id="IPR016161">
    <property type="entry name" value="Ald_DH/histidinol_DH"/>
</dbReference>
<dbReference type="PANTHER" id="PTHR43866:SF4">
    <property type="entry name" value="MALONATE-SEMIALDEHYDE DEHYDROGENASE"/>
    <property type="match status" value="1"/>
</dbReference>
<dbReference type="InterPro" id="IPR016163">
    <property type="entry name" value="Ald_DH_C"/>
</dbReference>
<dbReference type="FunFam" id="3.40.309.10:FF:000002">
    <property type="entry name" value="Methylmalonate-semialdehyde dehydrogenase (Acylating)"/>
    <property type="match status" value="1"/>
</dbReference>
<dbReference type="EMBL" id="QLTA01000047">
    <property type="protein sequence ID" value="RAR76476.1"/>
    <property type="molecule type" value="Genomic_DNA"/>
</dbReference>
<dbReference type="CDD" id="cd07085">
    <property type="entry name" value="ALDH_F6_MMSDH"/>
    <property type="match status" value="1"/>
</dbReference>
<dbReference type="AlphaFoldDB" id="A0A328Z2K5"/>
<protein>
    <recommendedName>
        <fullName evidence="1">methylmalonate-semialdehyde dehydrogenase (CoA acylating)</fullName>
        <ecNumber evidence="1">1.2.1.27</ecNumber>
    </recommendedName>
</protein>
<name>A0A328Z2K5_9BURK</name>
<dbReference type="Gene3D" id="3.40.309.10">
    <property type="entry name" value="Aldehyde Dehydrogenase, Chain A, domain 2"/>
    <property type="match status" value="1"/>
</dbReference>
<gene>
    <name evidence="5" type="ORF">AX018_104719</name>
</gene>